<dbReference type="Pfam" id="PF07228">
    <property type="entry name" value="SpoIIE"/>
    <property type="match status" value="1"/>
</dbReference>
<evidence type="ECO:0000256" key="1">
    <source>
        <dbReference type="ARBA" id="ARBA00022801"/>
    </source>
</evidence>
<dbReference type="STRING" id="1121863.GCA_000621185_00706"/>
<dbReference type="InterPro" id="IPR036457">
    <property type="entry name" value="PPM-type-like_dom_sf"/>
</dbReference>
<dbReference type="InterPro" id="IPR000644">
    <property type="entry name" value="CBS_dom"/>
</dbReference>
<reference evidence="3 4" key="1">
    <citation type="submission" date="2015-06" db="EMBL/GenBank/DDBJ databases">
        <title>Genome sequencing of Cronobacter sp. strain DJ34 isolated from petroleum contaminated sludge of Duliajan Oil Fields, Assam, India.</title>
        <authorList>
            <person name="Pal S."/>
            <person name="Banerjee T.D."/>
            <person name="Roy A."/>
            <person name="Sar P."/>
            <person name="Kazy S.K."/>
        </authorList>
    </citation>
    <scope>NUCLEOTIDE SEQUENCE [LARGE SCALE GENOMIC DNA]</scope>
    <source>
        <strain evidence="3 4">DJ34</strain>
    </source>
</reference>
<feature type="domain" description="PPM-type phosphatase" evidence="2">
    <location>
        <begin position="177"/>
        <end position="405"/>
    </location>
</feature>
<dbReference type="PATRIC" id="fig|1656095.3.peg.345"/>
<dbReference type="Proteomes" id="UP000037315">
    <property type="component" value="Unassembled WGS sequence"/>
</dbReference>
<dbReference type="AlphaFoldDB" id="A0A0J8YFR8"/>
<dbReference type="RefSeq" id="WP_024559885.1">
    <property type="nucleotide sequence ID" value="NZ_LFEJ01000003.1"/>
</dbReference>
<dbReference type="OrthoDB" id="5496380at2"/>
<dbReference type="GO" id="GO:0016791">
    <property type="term" value="F:phosphatase activity"/>
    <property type="evidence" value="ECO:0007669"/>
    <property type="project" value="TreeGrafter"/>
</dbReference>
<proteinExistence type="predicted"/>
<dbReference type="PANTHER" id="PTHR43156">
    <property type="entry name" value="STAGE II SPORULATION PROTEIN E-RELATED"/>
    <property type="match status" value="1"/>
</dbReference>
<gene>
    <name evidence="3" type="ORF">ACH50_02825</name>
</gene>
<dbReference type="EMBL" id="LFEJ01000003">
    <property type="protein sequence ID" value="KMV36359.1"/>
    <property type="molecule type" value="Genomic_DNA"/>
</dbReference>
<organism evidence="3 4">
    <name type="scientific">Franconibacter pulveris</name>
    <dbReference type="NCBI Taxonomy" id="435910"/>
    <lineage>
        <taxon>Bacteria</taxon>
        <taxon>Pseudomonadati</taxon>
        <taxon>Pseudomonadota</taxon>
        <taxon>Gammaproteobacteria</taxon>
        <taxon>Enterobacterales</taxon>
        <taxon>Enterobacteriaceae</taxon>
        <taxon>Franconibacter</taxon>
    </lineage>
</organism>
<keyword evidence="1" id="KW-0378">Hydrolase</keyword>
<dbReference type="Pfam" id="PF00571">
    <property type="entry name" value="CBS"/>
    <property type="match status" value="1"/>
</dbReference>
<dbReference type="Gene3D" id="3.60.40.10">
    <property type="entry name" value="PPM-type phosphatase domain"/>
    <property type="match status" value="1"/>
</dbReference>
<dbReference type="PANTHER" id="PTHR43156:SF9">
    <property type="entry name" value="HAMP DOMAIN-CONTAINING PROTEIN"/>
    <property type="match status" value="1"/>
</dbReference>
<evidence type="ECO:0000259" key="2">
    <source>
        <dbReference type="SMART" id="SM00331"/>
    </source>
</evidence>
<dbReference type="InterPro" id="IPR052016">
    <property type="entry name" value="Bact_Sigma-Reg"/>
</dbReference>
<dbReference type="InterPro" id="IPR046342">
    <property type="entry name" value="CBS_dom_sf"/>
</dbReference>
<dbReference type="InterPro" id="IPR001932">
    <property type="entry name" value="PPM-type_phosphatase-like_dom"/>
</dbReference>
<comment type="caution">
    <text evidence="3">The sequence shown here is derived from an EMBL/GenBank/DDBJ whole genome shotgun (WGS) entry which is preliminary data.</text>
</comment>
<dbReference type="SUPFAM" id="SSF81606">
    <property type="entry name" value="PP2C-like"/>
    <property type="match status" value="1"/>
</dbReference>
<dbReference type="SUPFAM" id="SSF54631">
    <property type="entry name" value="CBS-domain pair"/>
    <property type="match status" value="1"/>
</dbReference>
<dbReference type="SMART" id="SM00331">
    <property type="entry name" value="PP2C_SIG"/>
    <property type="match status" value="1"/>
</dbReference>
<evidence type="ECO:0000313" key="4">
    <source>
        <dbReference type="Proteomes" id="UP000037315"/>
    </source>
</evidence>
<sequence>MDIPLALASSSQQLNAGILRIAVPHVTPGSTNLQVMALFNEHKSLIGLPVLENNRPIGMINRHIFLSQMSRPFFHELYDQKSCIAFMDKTPLIVEADAGLEYLAERVVETGDKAVAEGFILTEAGGYVGIGLGIDLIKTVSGLQARQHEQIMQSIEYARVIQDSMLNRSRQTMEAHLRDWCLSWYPRDCVGGDIYAFQRYEHGWLLVIADCTGHGVPGAFMTFIFSSALEKALTQAAPDEPDRLLSLINQYIKQTLSQLQTTPNHSQSNDGCDAIALFVDARDAQIVWANAQMHAFVLGEGEDEVALLEGDRKGMGYIDTPADFRWQRHRRALKPGDRVLIVTDGVTDQIGGERNIMFGKKRIQSLLLAQRHLPMREFSDALFATLRDWQGKQPSRDDMTWFGFRW</sequence>
<protein>
    <submittedName>
        <fullName evidence="3">Protein serine/threonine phosphatase</fullName>
    </submittedName>
</protein>
<accession>A0A0J8YFR8</accession>
<dbReference type="CDD" id="cd04598">
    <property type="entry name" value="CBS_pair_GGDEF_EAL"/>
    <property type="match status" value="1"/>
</dbReference>
<keyword evidence="4" id="KW-1185">Reference proteome</keyword>
<evidence type="ECO:0000313" key="3">
    <source>
        <dbReference type="EMBL" id="KMV36359.1"/>
    </source>
</evidence>
<name>A0A0J8YFR8_9ENTR</name>